<protein>
    <recommendedName>
        <fullName evidence="1">DUF2087 domain-containing protein</fullName>
    </recommendedName>
</protein>
<evidence type="ECO:0000259" key="1">
    <source>
        <dbReference type="Pfam" id="PF09860"/>
    </source>
</evidence>
<dbReference type="AlphaFoldDB" id="A0A1I6MAP2"/>
<evidence type="ECO:0000313" key="3">
    <source>
        <dbReference type="Proteomes" id="UP000198926"/>
    </source>
</evidence>
<feature type="domain" description="DUF2087" evidence="1">
    <location>
        <begin position="83"/>
        <end position="152"/>
    </location>
</feature>
<name>A0A1I6MAP2_9RHOB</name>
<gene>
    <name evidence="2" type="ORF">SAMN05444714_1456</name>
</gene>
<dbReference type="OrthoDB" id="6867569at2"/>
<reference evidence="2 3" key="1">
    <citation type="submission" date="2016-10" db="EMBL/GenBank/DDBJ databases">
        <authorList>
            <person name="de Groot N.N."/>
        </authorList>
    </citation>
    <scope>NUCLEOTIDE SEQUENCE [LARGE SCALE GENOMIC DNA]</scope>
    <source>
        <strain evidence="2 3">DSM 29433</strain>
    </source>
</reference>
<organism evidence="2 3">
    <name type="scientific">Yoonia litorea</name>
    <dbReference type="NCBI Taxonomy" id="1123755"/>
    <lineage>
        <taxon>Bacteria</taxon>
        <taxon>Pseudomonadati</taxon>
        <taxon>Pseudomonadota</taxon>
        <taxon>Alphaproteobacteria</taxon>
        <taxon>Rhodobacterales</taxon>
        <taxon>Paracoccaceae</taxon>
        <taxon>Yoonia</taxon>
    </lineage>
</organism>
<dbReference type="Pfam" id="PF09860">
    <property type="entry name" value="DUF2087"/>
    <property type="match status" value="1"/>
</dbReference>
<accession>A0A1I6MAP2</accession>
<dbReference type="RefSeq" id="WP_090205795.1">
    <property type="nucleotide sequence ID" value="NZ_FOZM01000001.1"/>
</dbReference>
<evidence type="ECO:0000313" key="2">
    <source>
        <dbReference type="EMBL" id="SFS12721.1"/>
    </source>
</evidence>
<dbReference type="Proteomes" id="UP000198926">
    <property type="component" value="Unassembled WGS sequence"/>
</dbReference>
<sequence>MAREAIAITIDDLSQFTKTLRNALKQQDNLPGHATMLGLVAKAAGYENFQHLKAAAPQTKPSFEPEQKKRMERALRIWDNGIMTRWPKQTSMQGLCLWVFWADLPANQDMTEKEVNAILKARHSFKDHAILRRSMVEHRLVKRTTDGSVYRRIEQTPPPEALHLIASQRPS</sequence>
<dbReference type="EMBL" id="FOZM01000001">
    <property type="protein sequence ID" value="SFS12721.1"/>
    <property type="molecule type" value="Genomic_DNA"/>
</dbReference>
<keyword evidence="3" id="KW-1185">Reference proteome</keyword>
<proteinExistence type="predicted"/>
<dbReference type="InterPro" id="IPR018656">
    <property type="entry name" value="DUF2087"/>
</dbReference>